<evidence type="ECO:0000313" key="5">
    <source>
        <dbReference type="EMBL" id="RFN55270.1"/>
    </source>
</evidence>
<comment type="similarity">
    <text evidence="1">Belongs to the peptidase S33 family.</text>
</comment>
<dbReference type="PANTHER" id="PTHR21661:SF39">
    <property type="entry name" value="HYDROLASE, PUTATIVE (AFU_ORTHOLOGUE AFUA_3G08960)-RELATED"/>
    <property type="match status" value="1"/>
</dbReference>
<feature type="active site" description="Proton acceptor" evidence="3">
    <location>
        <position position="372"/>
    </location>
</feature>
<dbReference type="EMBL" id="PXXK01000009">
    <property type="protein sequence ID" value="RFN55270.1"/>
    <property type="molecule type" value="Genomic_DNA"/>
</dbReference>
<feature type="active site" description="Proton donor" evidence="3">
    <location>
        <position position="315"/>
    </location>
</feature>
<dbReference type="SUPFAM" id="SSF53474">
    <property type="entry name" value="alpha/beta-Hydrolases"/>
    <property type="match status" value="1"/>
</dbReference>
<evidence type="ECO:0000256" key="2">
    <source>
        <dbReference type="ARBA" id="ARBA00022801"/>
    </source>
</evidence>
<dbReference type="PANTHER" id="PTHR21661">
    <property type="entry name" value="EPOXIDE HYDROLASE 1-RELATED"/>
    <property type="match status" value="1"/>
</dbReference>
<accession>A0A395N5W8</accession>
<dbReference type="InterPro" id="IPR029058">
    <property type="entry name" value="AB_hydrolase_fold"/>
</dbReference>
<dbReference type="InterPro" id="IPR010497">
    <property type="entry name" value="Epoxide_hydro_N"/>
</dbReference>
<dbReference type="AlphaFoldDB" id="A0A395N5W8"/>
<feature type="domain" description="Epoxide hydrolase N-terminal" evidence="4">
    <location>
        <begin position="16"/>
        <end position="127"/>
    </location>
</feature>
<dbReference type="GO" id="GO:0004301">
    <property type="term" value="F:epoxide hydrolase activity"/>
    <property type="evidence" value="ECO:0007669"/>
    <property type="project" value="TreeGrafter"/>
</dbReference>
<protein>
    <submittedName>
        <fullName evidence="5">Microsomal epoxide hydrolase</fullName>
    </submittedName>
</protein>
<sequence>MADSYAQIPAGAQAQPKPYHVSIEDEKVEELKLLVKLGKIAPPTYESTQKEHNYGITHQWLTDAKAAWMKFDWRTAEKHINSFNHWTVPIKDEAGDFDIHFTGLFSTKPDAVPVALLHGWPGSFLEFLKILSILKERYTPETLPFHVIVPSLPGYAFSSKPPLDRDFRVEDIARIVNTLMVQLGFGSGYVAQGGDIGSRVARVLAVSHEECKAAHLNFCIMQEPSNASGEITPAEKKGLARAEEFQTRGSAYALFHATKPSTIGFVLSSSPIALLSWFGEKFLHWTDEDPPMEEILTSVSLYWFTDSFPTSIYPYRQRFAPGTGGSHDGPDWKITKPLGYSWFPEELAPIPTAWVETTGNLVFSRRHESGGHFAALEKPEDLLKDFEDFVKQISDDGSLKV</sequence>
<keyword evidence="2 5" id="KW-0378">Hydrolase</keyword>
<dbReference type="STRING" id="2594813.A0A395N5W8"/>
<evidence type="ECO:0000313" key="6">
    <source>
        <dbReference type="Proteomes" id="UP000265631"/>
    </source>
</evidence>
<evidence type="ECO:0000256" key="1">
    <source>
        <dbReference type="ARBA" id="ARBA00010088"/>
    </source>
</evidence>
<dbReference type="Pfam" id="PF06441">
    <property type="entry name" value="EHN"/>
    <property type="match status" value="1"/>
</dbReference>
<keyword evidence="6" id="KW-1185">Reference proteome</keyword>
<evidence type="ECO:0000259" key="4">
    <source>
        <dbReference type="Pfam" id="PF06441"/>
    </source>
</evidence>
<organism evidence="5 6">
    <name type="scientific">Fusarium flagelliforme</name>
    <dbReference type="NCBI Taxonomy" id="2675880"/>
    <lineage>
        <taxon>Eukaryota</taxon>
        <taxon>Fungi</taxon>
        <taxon>Dikarya</taxon>
        <taxon>Ascomycota</taxon>
        <taxon>Pezizomycotina</taxon>
        <taxon>Sordariomycetes</taxon>
        <taxon>Hypocreomycetidae</taxon>
        <taxon>Hypocreales</taxon>
        <taxon>Nectriaceae</taxon>
        <taxon>Fusarium</taxon>
        <taxon>Fusarium incarnatum-equiseti species complex</taxon>
    </lineage>
</organism>
<feature type="active site" description="Nucleophile" evidence="3">
    <location>
        <position position="195"/>
    </location>
</feature>
<dbReference type="InterPro" id="IPR016292">
    <property type="entry name" value="Epoxide_hydrolase"/>
</dbReference>
<proteinExistence type="inferred from homology"/>
<dbReference type="OrthoDB" id="7130006at2759"/>
<dbReference type="InterPro" id="IPR000639">
    <property type="entry name" value="Epox_hydrolase-like"/>
</dbReference>
<gene>
    <name evidence="5" type="ORF">FIE12Z_523</name>
</gene>
<dbReference type="GO" id="GO:0097176">
    <property type="term" value="P:epoxide metabolic process"/>
    <property type="evidence" value="ECO:0007669"/>
    <property type="project" value="TreeGrafter"/>
</dbReference>
<dbReference type="Proteomes" id="UP000265631">
    <property type="component" value="Unassembled WGS sequence"/>
</dbReference>
<comment type="caution">
    <text evidence="5">The sequence shown here is derived from an EMBL/GenBank/DDBJ whole genome shotgun (WGS) entry which is preliminary data.</text>
</comment>
<evidence type="ECO:0000256" key="3">
    <source>
        <dbReference type="PIRSR" id="PIRSR001112-1"/>
    </source>
</evidence>
<reference evidence="5 6" key="1">
    <citation type="journal article" date="2018" name="PLoS Pathog.">
        <title>Evolution of structural diversity of trichothecenes, a family of toxins produced by plant pathogenic and entomopathogenic fungi.</title>
        <authorList>
            <person name="Proctor R.H."/>
            <person name="McCormick S.P."/>
            <person name="Kim H.S."/>
            <person name="Cardoza R.E."/>
            <person name="Stanley A.M."/>
            <person name="Lindo L."/>
            <person name="Kelly A."/>
            <person name="Brown D.W."/>
            <person name="Lee T."/>
            <person name="Vaughan M.M."/>
            <person name="Alexander N.J."/>
            <person name="Busman M."/>
            <person name="Gutierrez S."/>
        </authorList>
    </citation>
    <scope>NUCLEOTIDE SEQUENCE [LARGE SCALE GENOMIC DNA]</scope>
    <source>
        <strain evidence="5 6">NRRL 13405</strain>
    </source>
</reference>
<name>A0A395N5W8_9HYPO</name>
<dbReference type="PRINTS" id="PR00412">
    <property type="entry name" value="EPOXHYDRLASE"/>
</dbReference>
<dbReference type="Gene3D" id="3.40.50.1820">
    <property type="entry name" value="alpha/beta hydrolase"/>
    <property type="match status" value="1"/>
</dbReference>
<dbReference type="PIRSF" id="PIRSF001112">
    <property type="entry name" value="Epoxide_hydrolase"/>
    <property type="match status" value="1"/>
</dbReference>